<feature type="region of interest" description="Disordered" evidence="1">
    <location>
        <begin position="1"/>
        <end position="21"/>
    </location>
</feature>
<dbReference type="Proteomes" id="UP000003598">
    <property type="component" value="Unassembled WGS sequence"/>
</dbReference>
<dbReference type="HOGENOM" id="CLU_3255205_0_0_10"/>
<dbReference type="GeneID" id="93559284"/>
<gene>
    <name evidence="2" type="ORF">HMPREF9441_03161</name>
</gene>
<name>G5SUU6_9BACT</name>
<dbReference type="STRING" id="762968.HMPREF9441_03161"/>
<dbReference type="PATRIC" id="fig|762968.3.peg.2787"/>
<keyword evidence="3" id="KW-1185">Reference proteome</keyword>
<organism evidence="2 3">
    <name type="scientific">Paraprevotella clara YIT 11840</name>
    <dbReference type="NCBI Taxonomy" id="762968"/>
    <lineage>
        <taxon>Bacteria</taxon>
        <taxon>Pseudomonadati</taxon>
        <taxon>Bacteroidota</taxon>
        <taxon>Bacteroidia</taxon>
        <taxon>Bacteroidales</taxon>
        <taxon>Prevotellaceae</taxon>
        <taxon>Paraprevotella</taxon>
    </lineage>
</organism>
<sequence length="42" mass="4663">MGQSAQSVGVHDEEDFGDPKGELHLGIIFPHVGRDEYSMDYV</sequence>
<reference evidence="2 3" key="1">
    <citation type="submission" date="2011-03" db="EMBL/GenBank/DDBJ databases">
        <authorList>
            <person name="Weinstock G."/>
            <person name="Sodergren E."/>
            <person name="Clifton S."/>
            <person name="Fulton L."/>
            <person name="Fulton B."/>
            <person name="Courtney L."/>
            <person name="Fronick C."/>
            <person name="Harrison M."/>
            <person name="Strong C."/>
            <person name="Farmer C."/>
            <person name="Delahaunty K."/>
            <person name="Markovic C."/>
            <person name="Hall O."/>
            <person name="Minx P."/>
            <person name="Tomlinson C."/>
            <person name="Mitreva M."/>
            <person name="Hou S."/>
            <person name="Chen J."/>
            <person name="Wollam A."/>
            <person name="Pepin K.H."/>
            <person name="Johnson M."/>
            <person name="Bhonagiri V."/>
            <person name="Zhang X."/>
            <person name="Suruliraj S."/>
            <person name="Warren W."/>
            <person name="Chinwalla A."/>
            <person name="Mardis E.R."/>
            <person name="Wilson R.K."/>
        </authorList>
    </citation>
    <scope>NUCLEOTIDE SEQUENCE [LARGE SCALE GENOMIC DNA]</scope>
    <source>
        <strain evidence="2 3">YIT 11840</strain>
    </source>
</reference>
<evidence type="ECO:0000256" key="1">
    <source>
        <dbReference type="SAM" id="MobiDB-lite"/>
    </source>
</evidence>
<comment type="caution">
    <text evidence="2">The sequence shown here is derived from an EMBL/GenBank/DDBJ whole genome shotgun (WGS) entry which is preliminary data.</text>
</comment>
<dbReference type="RefSeq" id="WP_008622194.1">
    <property type="nucleotide sequence ID" value="NZ_JH376618.1"/>
</dbReference>
<dbReference type="AlphaFoldDB" id="G5SUU6"/>
<evidence type="ECO:0000313" key="3">
    <source>
        <dbReference type="Proteomes" id="UP000003598"/>
    </source>
</evidence>
<accession>G5SUU6</accession>
<protein>
    <submittedName>
        <fullName evidence="2">Uncharacterized protein</fullName>
    </submittedName>
</protein>
<dbReference type="EMBL" id="AFFY01000047">
    <property type="protein sequence ID" value="EHG99013.1"/>
    <property type="molecule type" value="Genomic_DNA"/>
</dbReference>
<evidence type="ECO:0000313" key="2">
    <source>
        <dbReference type="EMBL" id="EHG99013.1"/>
    </source>
</evidence>
<proteinExistence type="predicted"/>